<evidence type="ECO:0000256" key="4">
    <source>
        <dbReference type="ARBA" id="ARBA00023237"/>
    </source>
</evidence>
<evidence type="ECO:0000256" key="1">
    <source>
        <dbReference type="ARBA" id="ARBA00022729"/>
    </source>
</evidence>
<keyword evidence="1 6" id="KW-0732">Signal</keyword>
<dbReference type="EMBL" id="JALGCL010000002">
    <property type="protein sequence ID" value="MCJ0826014.1"/>
    <property type="molecule type" value="Genomic_DNA"/>
</dbReference>
<dbReference type="InterPro" id="IPR007485">
    <property type="entry name" value="LPS_assembly_LptE"/>
</dbReference>
<evidence type="ECO:0000256" key="7">
    <source>
        <dbReference type="SAM" id="MobiDB-lite"/>
    </source>
</evidence>
<evidence type="ECO:0000313" key="8">
    <source>
        <dbReference type="EMBL" id="MCJ0826014.1"/>
    </source>
</evidence>
<sequence length="224" mass="23434">MTRQALTATLAMLLLLGLAACGFHLRDALLLPPDLGPIRLVARNPDSALALALGQALERAGATMAADDATDVATLNLVGERWGNTPISVDQFGRAQEFTLRYAAIFSLRRADGSDLVPQQAIELSRDYISVPTRSEGTDDEREILSREMRRDMVASILRRIDAVSRMSQAQGVGPAAPAGAEAAGLDSAGSESATTAPVEPPATAPTVETPATAEPEPAPVPAP</sequence>
<dbReference type="RefSeq" id="WP_243321066.1">
    <property type="nucleotide sequence ID" value="NZ_JALGCL010000002.1"/>
</dbReference>
<accession>A0ABT0A4V7</accession>
<dbReference type="PROSITE" id="PS51257">
    <property type="entry name" value="PROKAR_LIPOPROTEIN"/>
    <property type="match status" value="1"/>
</dbReference>
<comment type="subunit">
    <text evidence="6">Component of the lipopolysaccharide transport and assembly complex. Interacts with LptD.</text>
</comment>
<keyword evidence="3 6" id="KW-0564">Palmitate</keyword>
<comment type="caution">
    <text evidence="8">The sequence shown here is derived from an EMBL/GenBank/DDBJ whole genome shotgun (WGS) entry which is preliminary data.</text>
</comment>
<keyword evidence="2 6" id="KW-0472">Membrane</keyword>
<gene>
    <name evidence="6 8" type="primary">lptE</name>
    <name evidence="8" type="ORF">MQC88_08600</name>
</gene>
<comment type="similarity">
    <text evidence="6">Belongs to the LptE lipoprotein family.</text>
</comment>
<evidence type="ECO:0000256" key="2">
    <source>
        <dbReference type="ARBA" id="ARBA00023136"/>
    </source>
</evidence>
<keyword evidence="5 6" id="KW-0449">Lipoprotein</keyword>
<proteinExistence type="inferred from homology"/>
<feature type="compositionally biased region" description="Low complexity" evidence="7">
    <location>
        <begin position="205"/>
        <end position="216"/>
    </location>
</feature>
<dbReference type="PANTHER" id="PTHR38098">
    <property type="entry name" value="LPS-ASSEMBLY LIPOPROTEIN LPTE"/>
    <property type="match status" value="1"/>
</dbReference>
<reference evidence="8 9" key="1">
    <citation type="submission" date="2022-03" db="EMBL/GenBank/DDBJ databases">
        <title>Luteimonas soily sp. nov., a novel bacterium isolated from the soil.</title>
        <authorList>
            <person name="Zhang X."/>
        </authorList>
    </citation>
    <scope>NUCLEOTIDE SEQUENCE [LARGE SCALE GENOMIC DNA]</scope>
    <source>
        <strain evidence="8 9">50</strain>
    </source>
</reference>
<feature type="region of interest" description="Disordered" evidence="7">
    <location>
        <begin position="172"/>
        <end position="224"/>
    </location>
</feature>
<evidence type="ECO:0000256" key="6">
    <source>
        <dbReference type="HAMAP-Rule" id="MF_01186"/>
    </source>
</evidence>
<dbReference type="Gene3D" id="3.30.160.150">
    <property type="entry name" value="Lipoprotein like domain"/>
    <property type="match status" value="1"/>
</dbReference>
<dbReference type="Proteomes" id="UP001165423">
    <property type="component" value="Unassembled WGS sequence"/>
</dbReference>
<evidence type="ECO:0000313" key="9">
    <source>
        <dbReference type="Proteomes" id="UP001165423"/>
    </source>
</evidence>
<name>A0ABT0A4V7_9GAMM</name>
<evidence type="ECO:0000256" key="3">
    <source>
        <dbReference type="ARBA" id="ARBA00023139"/>
    </source>
</evidence>
<evidence type="ECO:0000256" key="5">
    <source>
        <dbReference type="ARBA" id="ARBA00023288"/>
    </source>
</evidence>
<organism evidence="8 9">
    <name type="scientific">Cognatiluteimonas sedimenti</name>
    <dbReference type="NCBI Taxonomy" id="2927791"/>
    <lineage>
        <taxon>Bacteria</taxon>
        <taxon>Pseudomonadati</taxon>
        <taxon>Pseudomonadota</taxon>
        <taxon>Gammaproteobacteria</taxon>
        <taxon>Lysobacterales</taxon>
        <taxon>Lysobacteraceae</taxon>
        <taxon>Cognatiluteimonas</taxon>
    </lineage>
</organism>
<comment type="function">
    <text evidence="6">Together with LptD, is involved in the assembly of lipopolysaccharide (LPS) at the surface of the outer membrane. Required for the proper assembly of LptD. Binds LPS and may serve as the LPS recognition site at the outer membrane.</text>
</comment>
<protein>
    <recommendedName>
        <fullName evidence="6">LPS-assembly lipoprotein LptE</fullName>
    </recommendedName>
</protein>
<keyword evidence="9" id="KW-1185">Reference proteome</keyword>
<keyword evidence="4 6" id="KW-0998">Cell outer membrane</keyword>
<dbReference type="PANTHER" id="PTHR38098:SF1">
    <property type="entry name" value="LPS-ASSEMBLY LIPOPROTEIN LPTE"/>
    <property type="match status" value="1"/>
</dbReference>
<dbReference type="HAMAP" id="MF_01186">
    <property type="entry name" value="LPS_assembly_LptE"/>
    <property type="match status" value="1"/>
</dbReference>
<dbReference type="Pfam" id="PF04390">
    <property type="entry name" value="LptE"/>
    <property type="match status" value="1"/>
</dbReference>
<feature type="compositionally biased region" description="Low complexity" evidence="7">
    <location>
        <begin position="172"/>
        <end position="198"/>
    </location>
</feature>
<comment type="subcellular location">
    <subcellularLocation>
        <location evidence="6">Cell outer membrane</location>
        <topology evidence="6">Lipid-anchor</topology>
    </subcellularLocation>
</comment>